<proteinExistence type="predicted"/>
<feature type="chain" id="PRO_5045602533" evidence="1">
    <location>
        <begin position="25"/>
        <end position="368"/>
    </location>
</feature>
<feature type="signal peptide" evidence="1">
    <location>
        <begin position="1"/>
        <end position="24"/>
    </location>
</feature>
<name>A0ABT1QVR5_9GAMM</name>
<feature type="domain" description="DUF4397" evidence="2">
    <location>
        <begin position="149"/>
        <end position="225"/>
    </location>
</feature>
<evidence type="ECO:0000313" key="3">
    <source>
        <dbReference type="EMBL" id="MCQ4166375.1"/>
    </source>
</evidence>
<keyword evidence="4" id="KW-1185">Reference proteome</keyword>
<dbReference type="InterPro" id="IPR025510">
    <property type="entry name" value="DUF4397"/>
</dbReference>
<organism evidence="3 4">
    <name type="scientific">Tahibacter harae</name>
    <dbReference type="NCBI Taxonomy" id="2963937"/>
    <lineage>
        <taxon>Bacteria</taxon>
        <taxon>Pseudomonadati</taxon>
        <taxon>Pseudomonadota</taxon>
        <taxon>Gammaproteobacteria</taxon>
        <taxon>Lysobacterales</taxon>
        <taxon>Rhodanobacteraceae</taxon>
        <taxon>Tahibacter</taxon>
    </lineage>
</organism>
<evidence type="ECO:0000256" key="1">
    <source>
        <dbReference type="SAM" id="SignalP"/>
    </source>
</evidence>
<sequence length="368" mass="38147">MKSIAFLRVVIAAAMGIVALDAAAATRVRVAHFAPFASQLDATAVDIAVNGTTVLRGVKFGQFSEYLPLAGGAGTYDVKIFPQGSTTPAISANVRVDDGDYTVAAIGNGAAQPLELQALVDDNSAPPAGSLKLRVLHAAPFAADSEATRVSVRTDAGDIVGGLSSVPYKVSSTYLTLPAATYNLKVSTPDGVQTLIDAAPVTLPAGAVITVAAVGDGRNQPLGFVAVPVGALPTETPVDRNLSGHWFNPETPGQGITFFPVPAFDNIVGTWYTYDTAGNQVWYGLDASATPGQTTVDRPGTFDGREATFAVYRTSGGRFNDPRPIQLTPAGSLVVTFANCKQATARYRNGNTDVTFPLTNLAPGGNCQ</sequence>
<gene>
    <name evidence="3" type="ORF">NM961_16775</name>
</gene>
<accession>A0ABT1QVR5</accession>
<evidence type="ECO:0000313" key="4">
    <source>
        <dbReference type="Proteomes" id="UP001165498"/>
    </source>
</evidence>
<reference evidence="3" key="1">
    <citation type="submission" date="2022-07" db="EMBL/GenBank/DDBJ databases">
        <title>Tahibacter sp., a new gammaproteobacterium isolated from the silt sample collected at pig farm.</title>
        <authorList>
            <person name="Chen H."/>
        </authorList>
    </citation>
    <scope>NUCLEOTIDE SEQUENCE</scope>
    <source>
        <strain evidence="3">P2K</strain>
    </source>
</reference>
<feature type="domain" description="DUF4397" evidence="2">
    <location>
        <begin position="27"/>
        <end position="142"/>
    </location>
</feature>
<protein>
    <submittedName>
        <fullName evidence="3">DUF4397 domain-containing protein</fullName>
    </submittedName>
</protein>
<comment type="caution">
    <text evidence="3">The sequence shown here is derived from an EMBL/GenBank/DDBJ whole genome shotgun (WGS) entry which is preliminary data.</text>
</comment>
<dbReference type="EMBL" id="JANFQO010000016">
    <property type="protein sequence ID" value="MCQ4166375.1"/>
    <property type="molecule type" value="Genomic_DNA"/>
</dbReference>
<dbReference type="RefSeq" id="WP_255915565.1">
    <property type="nucleotide sequence ID" value="NZ_JANFQO010000016.1"/>
</dbReference>
<dbReference type="Pfam" id="PF14344">
    <property type="entry name" value="DUF4397"/>
    <property type="match status" value="2"/>
</dbReference>
<evidence type="ECO:0000259" key="2">
    <source>
        <dbReference type="Pfam" id="PF14344"/>
    </source>
</evidence>
<dbReference type="Proteomes" id="UP001165498">
    <property type="component" value="Unassembled WGS sequence"/>
</dbReference>
<keyword evidence="1" id="KW-0732">Signal</keyword>